<dbReference type="PANTHER" id="PTHR46671:SF7">
    <property type="entry name" value="CORE-2_I-BRANCHING ENZYME"/>
    <property type="match status" value="1"/>
</dbReference>
<accession>A0A914E9G2</accession>
<comment type="subcellular location">
    <subcellularLocation>
        <location evidence="1">Membrane</location>
        <topology evidence="1">Single-pass type II membrane protein</topology>
    </subcellularLocation>
</comment>
<dbReference type="AlphaFoldDB" id="A0A914E9G2"/>
<keyword evidence="3" id="KW-0808">Transferase</keyword>
<evidence type="ECO:0000256" key="2">
    <source>
        <dbReference type="ARBA" id="ARBA00022676"/>
    </source>
</evidence>
<dbReference type="WBParaSite" id="ACRNAN_scaffold6468.g17191.t1">
    <property type="protein sequence ID" value="ACRNAN_scaffold6468.g17191.t1"/>
    <property type="gene ID" value="ACRNAN_scaffold6468.g17191"/>
</dbReference>
<evidence type="ECO:0000256" key="3">
    <source>
        <dbReference type="ARBA" id="ARBA00022679"/>
    </source>
</evidence>
<evidence type="ECO:0000313" key="7">
    <source>
        <dbReference type="WBParaSite" id="ACRNAN_scaffold6468.g17191.t1"/>
    </source>
</evidence>
<name>A0A914E9G2_9BILA</name>
<keyword evidence="6" id="KW-1185">Reference proteome</keyword>
<sequence length="170" mass="19626">MRFANGYDQCSLSREFVDYLFGEMDPTILVHQLNNGHFGSNEVLFATLHNTDELNAPGGFSHICLDPSKQPYDSRANHITRLTNWIDGEKCISKIFRNNICIYGVEDINRLIKLPHLFANKIMPEADFVALTCLYEKLFNMTYIKQDHNKKLDEKFYKNLATVRGFTSPL</sequence>
<dbReference type="GO" id="GO:0016757">
    <property type="term" value="F:glycosyltransferase activity"/>
    <property type="evidence" value="ECO:0007669"/>
    <property type="project" value="UniProtKB-KW"/>
</dbReference>
<evidence type="ECO:0000256" key="1">
    <source>
        <dbReference type="ARBA" id="ARBA00004606"/>
    </source>
</evidence>
<dbReference type="Pfam" id="PF02485">
    <property type="entry name" value="Branch"/>
    <property type="match status" value="1"/>
</dbReference>
<dbReference type="InterPro" id="IPR003406">
    <property type="entry name" value="Glyco_trans_14"/>
</dbReference>
<organism evidence="6 7">
    <name type="scientific">Acrobeloides nanus</name>
    <dbReference type="NCBI Taxonomy" id="290746"/>
    <lineage>
        <taxon>Eukaryota</taxon>
        <taxon>Metazoa</taxon>
        <taxon>Ecdysozoa</taxon>
        <taxon>Nematoda</taxon>
        <taxon>Chromadorea</taxon>
        <taxon>Rhabditida</taxon>
        <taxon>Tylenchina</taxon>
        <taxon>Cephalobomorpha</taxon>
        <taxon>Cephaloboidea</taxon>
        <taxon>Cephalobidae</taxon>
        <taxon>Acrobeloides</taxon>
    </lineage>
</organism>
<keyword evidence="2" id="KW-0328">Glycosyltransferase</keyword>
<dbReference type="Proteomes" id="UP000887540">
    <property type="component" value="Unplaced"/>
</dbReference>
<reference evidence="7" key="1">
    <citation type="submission" date="2022-11" db="UniProtKB">
        <authorList>
            <consortium name="WormBaseParasite"/>
        </authorList>
    </citation>
    <scope>IDENTIFICATION</scope>
</reference>
<keyword evidence="5" id="KW-0325">Glycoprotein</keyword>
<evidence type="ECO:0000313" key="6">
    <source>
        <dbReference type="Proteomes" id="UP000887540"/>
    </source>
</evidence>
<evidence type="ECO:0000256" key="5">
    <source>
        <dbReference type="ARBA" id="ARBA00023180"/>
    </source>
</evidence>
<dbReference type="PANTHER" id="PTHR46671">
    <property type="entry name" value="PROTEIN CBG11221"/>
    <property type="match status" value="1"/>
</dbReference>
<proteinExistence type="predicted"/>
<dbReference type="GO" id="GO:0016020">
    <property type="term" value="C:membrane"/>
    <property type="evidence" value="ECO:0007669"/>
    <property type="project" value="UniProtKB-SubCell"/>
</dbReference>
<evidence type="ECO:0000256" key="4">
    <source>
        <dbReference type="ARBA" id="ARBA00023136"/>
    </source>
</evidence>
<keyword evidence="4" id="KW-0472">Membrane</keyword>
<protein>
    <submittedName>
        <fullName evidence="7">Uncharacterized protein</fullName>
    </submittedName>
</protein>